<name>C4R1S4_KOMPG</name>
<dbReference type="GeneID" id="8198067"/>
<proteinExistence type="predicted"/>
<gene>
    <name evidence="1" type="ordered locus">PAS_chr2-1_0790</name>
</gene>
<keyword evidence="2" id="KW-1185">Reference proteome</keyword>
<evidence type="ECO:0000313" key="1">
    <source>
        <dbReference type="EMBL" id="CAY69448.1"/>
    </source>
</evidence>
<dbReference type="EMBL" id="FN392320">
    <property type="protein sequence ID" value="CAY69448.1"/>
    <property type="molecule type" value="Genomic_DNA"/>
</dbReference>
<evidence type="ECO:0000313" key="2">
    <source>
        <dbReference type="Proteomes" id="UP000000314"/>
    </source>
</evidence>
<dbReference type="KEGG" id="ppa:PAS_chr2-1_0790"/>
<sequence length="101" mass="11461">MLGSSSFLEDLYVDIFLTPFKVEMERNNLNPSGEPTDRPVHNSFPDSLIKNILCERAQVKAFLNSVHQLKQNCTNLKHENSSLGLFAESYLTSAGEFKRKL</sequence>
<protein>
    <submittedName>
        <fullName evidence="1">Uncharacterized protein</fullName>
    </submittedName>
</protein>
<dbReference type="HOGENOM" id="CLU_2292700_0_0_1"/>
<reference evidence="1 2" key="1">
    <citation type="journal article" date="2009" name="Nat. Biotechnol.">
        <title>Genome sequence of the recombinant protein production host Pichia pastoris.</title>
        <authorList>
            <person name="De Schutter K."/>
            <person name="Lin Y.C."/>
            <person name="Tiels P."/>
            <person name="Van Hecke A."/>
            <person name="Glinka S."/>
            <person name="Weber-Lehmann J."/>
            <person name="Rouze P."/>
            <person name="Van de Peer Y."/>
            <person name="Callewaert N."/>
        </authorList>
    </citation>
    <scope>NUCLEOTIDE SEQUENCE [LARGE SCALE GENOMIC DNA]</scope>
    <source>
        <strain evidence="2">GS115 / ATCC 20864</strain>
    </source>
</reference>
<dbReference type="AlphaFoldDB" id="C4R1S4"/>
<dbReference type="RefSeq" id="XP_002491728.1">
    <property type="nucleotide sequence ID" value="XM_002491683.1"/>
</dbReference>
<dbReference type="Proteomes" id="UP000000314">
    <property type="component" value="Chromosome 2"/>
</dbReference>
<dbReference type="InParanoid" id="C4R1S4"/>
<accession>C4R1S4</accession>
<organism evidence="1 2">
    <name type="scientific">Komagataella phaffii (strain GS115 / ATCC 20864)</name>
    <name type="common">Yeast</name>
    <name type="synonym">Pichia pastoris</name>
    <dbReference type="NCBI Taxonomy" id="644223"/>
    <lineage>
        <taxon>Eukaryota</taxon>
        <taxon>Fungi</taxon>
        <taxon>Dikarya</taxon>
        <taxon>Ascomycota</taxon>
        <taxon>Saccharomycotina</taxon>
        <taxon>Pichiomycetes</taxon>
        <taxon>Pichiales</taxon>
        <taxon>Pichiaceae</taxon>
        <taxon>Komagataella</taxon>
    </lineage>
</organism>